<protein>
    <submittedName>
        <fullName evidence="2">L-noviosyl transferase</fullName>
        <ecNumber evidence="2">2.4.1.302</ecNumber>
    </submittedName>
</protein>
<feature type="domain" description="Erythromycin biosynthesis protein CIII-like C-terminal" evidence="1">
    <location>
        <begin position="271"/>
        <end position="394"/>
    </location>
</feature>
<keyword evidence="3" id="KW-1185">Reference proteome</keyword>
<dbReference type="Proteomes" id="UP000193900">
    <property type="component" value="Unassembled WGS sequence"/>
</dbReference>
<reference evidence="2 3" key="1">
    <citation type="submission" date="2017-03" db="EMBL/GenBank/DDBJ databases">
        <authorList>
            <person name="Afonso C.L."/>
            <person name="Miller P.J."/>
            <person name="Scott M.A."/>
            <person name="Spackman E."/>
            <person name="Goraichik I."/>
            <person name="Dimitrov K.M."/>
            <person name="Suarez D.L."/>
            <person name="Swayne D.E."/>
        </authorList>
    </citation>
    <scope>NUCLEOTIDE SEQUENCE [LARGE SCALE GENOMIC DNA]</scope>
    <source>
        <strain evidence="2 3">CECT 7023</strain>
    </source>
</reference>
<dbReference type="CDD" id="cd03784">
    <property type="entry name" value="GT1_Gtf-like"/>
    <property type="match status" value="1"/>
</dbReference>
<sequence>MRLGPGPKGVMMRFVFTSTHLSGHLLPLLRYGQALRDRGQEVRFASTEAARPALEKAGLELFVVDEPPEEDTKAVWERLDAADAHGALLVAFGELFGGITPKAAMPRVMTLIEEWQPDLILRECAAPVGLVAAQKAGLKSARIGIMSDQFYDTHRDVYFSAIDRLRVEAGLSPDAGAGWAAEQAFTSFPEAVDRFALDDGQHEPLRVRPLGSATKASAEMPAWKPTDGRPLLYITLGTVSGRSERVRKTYLRALEAVSTLPVQALLTTGPIMQHEMLGTIPDNVFVETFIPQAEVFEHASAVVNHGGSGTFIGALAAGLPQVVVPLFADQPANARALEASGAGISVYDSEVETLRAAMERVLVDEKIRAAAARVAAEMAGMRSMDEAVDKIEALATDARAPH</sequence>
<gene>
    <name evidence="2" type="primary">novM</name>
    <name evidence="2" type="ORF">ROA7023_03252</name>
</gene>
<organism evidence="2 3">
    <name type="scientific">Roseisalinus antarcticus</name>
    <dbReference type="NCBI Taxonomy" id="254357"/>
    <lineage>
        <taxon>Bacteria</taxon>
        <taxon>Pseudomonadati</taxon>
        <taxon>Pseudomonadota</taxon>
        <taxon>Alphaproteobacteria</taxon>
        <taxon>Rhodobacterales</taxon>
        <taxon>Roseobacteraceae</taxon>
        <taxon>Roseisalinus</taxon>
    </lineage>
</organism>
<dbReference type="GO" id="GO:0008194">
    <property type="term" value="F:UDP-glycosyltransferase activity"/>
    <property type="evidence" value="ECO:0007669"/>
    <property type="project" value="InterPro"/>
</dbReference>
<keyword evidence="2" id="KW-0808">Transferase</keyword>
<dbReference type="GO" id="GO:0016758">
    <property type="term" value="F:hexosyltransferase activity"/>
    <property type="evidence" value="ECO:0007669"/>
    <property type="project" value="UniProtKB-ARBA"/>
</dbReference>
<name>A0A1Y5TMM6_9RHOB</name>
<evidence type="ECO:0000259" key="1">
    <source>
        <dbReference type="Pfam" id="PF06722"/>
    </source>
</evidence>
<dbReference type="GO" id="GO:0017000">
    <property type="term" value="P:antibiotic biosynthetic process"/>
    <property type="evidence" value="ECO:0007669"/>
    <property type="project" value="UniProtKB-ARBA"/>
</dbReference>
<evidence type="ECO:0000313" key="3">
    <source>
        <dbReference type="Proteomes" id="UP000193900"/>
    </source>
</evidence>
<proteinExistence type="predicted"/>
<dbReference type="SUPFAM" id="SSF53756">
    <property type="entry name" value="UDP-Glycosyltransferase/glycogen phosphorylase"/>
    <property type="match status" value="1"/>
</dbReference>
<dbReference type="InterPro" id="IPR002213">
    <property type="entry name" value="UDP_glucos_trans"/>
</dbReference>
<dbReference type="InterPro" id="IPR050426">
    <property type="entry name" value="Glycosyltransferase_28"/>
</dbReference>
<dbReference type="Pfam" id="PF06722">
    <property type="entry name" value="EryCIII-like_C"/>
    <property type="match status" value="1"/>
</dbReference>
<dbReference type="PANTHER" id="PTHR48050:SF13">
    <property type="entry name" value="STEROL 3-BETA-GLUCOSYLTRANSFERASE UGT80A2"/>
    <property type="match status" value="1"/>
</dbReference>
<dbReference type="InterPro" id="IPR010610">
    <property type="entry name" value="EryCIII-like_C"/>
</dbReference>
<dbReference type="FunFam" id="3.40.50.2000:FF:000072">
    <property type="entry name" value="Glycosyl transferase"/>
    <property type="match status" value="1"/>
</dbReference>
<dbReference type="AlphaFoldDB" id="A0A1Y5TMM6"/>
<keyword evidence="2" id="KW-0328">Glycosyltransferase</keyword>
<dbReference type="Gene3D" id="3.40.50.2000">
    <property type="entry name" value="Glycogen Phosphorylase B"/>
    <property type="match status" value="2"/>
</dbReference>
<dbReference type="EMBL" id="FWFZ01000020">
    <property type="protein sequence ID" value="SLN67661.1"/>
    <property type="molecule type" value="Genomic_DNA"/>
</dbReference>
<evidence type="ECO:0000313" key="2">
    <source>
        <dbReference type="EMBL" id="SLN67661.1"/>
    </source>
</evidence>
<dbReference type="EC" id="2.4.1.302" evidence="2"/>
<dbReference type="PANTHER" id="PTHR48050">
    <property type="entry name" value="STEROL 3-BETA-GLUCOSYLTRANSFERASE"/>
    <property type="match status" value="1"/>
</dbReference>
<accession>A0A1Y5TMM6</accession>